<feature type="site" description="Important for substrate specificity" evidence="5">
    <location>
        <position position="155"/>
    </location>
</feature>
<comment type="similarity">
    <text evidence="5">Belongs to the Maf family. YceF subfamily.</text>
</comment>
<evidence type="ECO:0000256" key="5">
    <source>
        <dbReference type="HAMAP-Rule" id="MF_00528"/>
    </source>
</evidence>
<organism evidence="6 7">
    <name type="scientific">Tepidiphilus thermophilus</name>
    <dbReference type="NCBI Taxonomy" id="876478"/>
    <lineage>
        <taxon>Bacteria</taxon>
        <taxon>Pseudomonadati</taxon>
        <taxon>Pseudomonadota</taxon>
        <taxon>Hydrogenophilia</taxon>
        <taxon>Hydrogenophilales</taxon>
        <taxon>Hydrogenophilaceae</taxon>
        <taxon>Tepidiphilus</taxon>
    </lineage>
</organism>
<feature type="site" description="Important for substrate specificity" evidence="5">
    <location>
        <position position="12"/>
    </location>
</feature>
<comment type="function">
    <text evidence="5">Nucleoside triphosphate pyrophosphatase that hydrolyzes 7-methyl-GTP (m(7)GTP). May have a dual role in cell division arrest and in preventing the incorporation of modified nucleotides into cellular nucleic acids.</text>
</comment>
<gene>
    <name evidence="6" type="ORF">Ga0061068_11422</name>
</gene>
<dbReference type="OrthoDB" id="5292203at2"/>
<evidence type="ECO:0000256" key="3">
    <source>
        <dbReference type="ARBA" id="ARBA00022801"/>
    </source>
</evidence>
<feature type="site" description="Important for substrate specificity" evidence="5">
    <location>
        <position position="71"/>
    </location>
</feature>
<dbReference type="NCBIfam" id="TIGR00172">
    <property type="entry name" value="maf"/>
    <property type="match status" value="1"/>
</dbReference>
<dbReference type="PANTHER" id="PTHR43213">
    <property type="entry name" value="BIFUNCTIONAL DTTP/UTP PYROPHOSPHATASE/METHYLTRANSFERASE PROTEIN-RELATED"/>
    <property type="match status" value="1"/>
</dbReference>
<dbReference type="CDD" id="cd00555">
    <property type="entry name" value="Maf"/>
    <property type="match status" value="1"/>
</dbReference>
<dbReference type="InterPro" id="IPR003697">
    <property type="entry name" value="Maf-like"/>
</dbReference>
<dbReference type="GO" id="GO:0005737">
    <property type="term" value="C:cytoplasm"/>
    <property type="evidence" value="ECO:0007669"/>
    <property type="project" value="UniProtKB-SubCell"/>
</dbReference>
<evidence type="ECO:0000313" key="6">
    <source>
        <dbReference type="EMBL" id="CUB07908.1"/>
    </source>
</evidence>
<dbReference type="Gene3D" id="3.90.950.10">
    <property type="match status" value="1"/>
</dbReference>
<dbReference type="Proteomes" id="UP000182108">
    <property type="component" value="Unassembled WGS sequence"/>
</dbReference>
<dbReference type="PANTHER" id="PTHR43213:SF10">
    <property type="entry name" value="7-METHYL-GTP PYROPHOSPHATASE"/>
    <property type="match status" value="1"/>
</dbReference>
<evidence type="ECO:0000256" key="4">
    <source>
        <dbReference type="ARBA" id="ARBA00023080"/>
    </source>
</evidence>
<name>A0A0K6IXT2_9PROT</name>
<dbReference type="RefSeq" id="WP_055424161.1">
    <property type="nucleotide sequence ID" value="NZ_CYHH01000014.1"/>
</dbReference>
<evidence type="ECO:0000313" key="7">
    <source>
        <dbReference type="Proteomes" id="UP000182108"/>
    </source>
</evidence>
<keyword evidence="3 5" id="KW-0378">Hydrolase</keyword>
<keyword evidence="4 5" id="KW-0546">Nucleotide metabolism</keyword>
<comment type="cofactor">
    <cofactor evidence="5">
        <name>a divalent metal cation</name>
        <dbReference type="ChEBI" id="CHEBI:60240"/>
    </cofactor>
</comment>
<feature type="active site" description="Proton acceptor" evidence="5">
    <location>
        <position position="70"/>
    </location>
</feature>
<dbReference type="GO" id="GO:0047429">
    <property type="term" value="F:nucleoside triphosphate diphosphatase activity"/>
    <property type="evidence" value="ECO:0007669"/>
    <property type="project" value="InterPro"/>
</dbReference>
<accession>A0A0K6IXT2</accession>
<dbReference type="GO" id="GO:0009117">
    <property type="term" value="P:nucleotide metabolic process"/>
    <property type="evidence" value="ECO:0007669"/>
    <property type="project" value="UniProtKB-KW"/>
</dbReference>
<dbReference type="InterPro" id="IPR029001">
    <property type="entry name" value="ITPase-like_fam"/>
</dbReference>
<dbReference type="SUPFAM" id="SSF52972">
    <property type="entry name" value="ITPase-like"/>
    <property type="match status" value="1"/>
</dbReference>
<keyword evidence="7" id="KW-1185">Reference proteome</keyword>
<evidence type="ECO:0000256" key="1">
    <source>
        <dbReference type="ARBA" id="ARBA00004496"/>
    </source>
</evidence>
<keyword evidence="2 5" id="KW-0963">Cytoplasm</keyword>
<comment type="caution">
    <text evidence="5">Lacks conserved residue(s) required for the propagation of feature annotation.</text>
</comment>
<dbReference type="Pfam" id="PF02545">
    <property type="entry name" value="Maf"/>
    <property type="match status" value="1"/>
</dbReference>
<comment type="catalytic activity">
    <reaction evidence="5">
        <text>N(7)-methyl-GTP + H2O = N(7)-methyl-GMP + diphosphate + H(+)</text>
        <dbReference type="Rhea" id="RHEA:58744"/>
        <dbReference type="ChEBI" id="CHEBI:15377"/>
        <dbReference type="ChEBI" id="CHEBI:15378"/>
        <dbReference type="ChEBI" id="CHEBI:33019"/>
        <dbReference type="ChEBI" id="CHEBI:58285"/>
        <dbReference type="ChEBI" id="CHEBI:87133"/>
    </reaction>
</comment>
<protein>
    <recommendedName>
        <fullName evidence="5">7-methyl-GTP pyrophosphatase</fullName>
        <shortName evidence="5">m(7)GTP pyrophosphatase</shortName>
        <ecNumber evidence="5">3.6.1.-</ecNumber>
    </recommendedName>
</protein>
<comment type="subcellular location">
    <subcellularLocation>
        <location evidence="1 5">Cytoplasm</location>
    </subcellularLocation>
</comment>
<sequence length="193" mass="21132">MPRLILASTSSYRRQLLERFGVPFVAIAPQVDETPLPEEPPEQTARRLAEAKARAVAATLGEACHVIGSDQVAHLGDERFGKPGSAQRAIEQLRRMRGQTVEFSTAVCVLDEEGHVQTELVPTRVRFRADLTDEEIVRYVERERPLDCAGSAKAEGLGIALLEAVESSDPTALIGLPLIATARMLRRLGWALP</sequence>
<reference evidence="7" key="1">
    <citation type="submission" date="2015-08" db="EMBL/GenBank/DDBJ databases">
        <authorList>
            <person name="Babu N.S."/>
            <person name="Beckwith C.J."/>
            <person name="Beseler K.G."/>
            <person name="Brison A."/>
            <person name="Carone J.V."/>
            <person name="Caskin T.P."/>
            <person name="Diamond M."/>
            <person name="Durham M.E."/>
            <person name="Foxe J.M."/>
            <person name="Go M."/>
            <person name="Henderson B.A."/>
            <person name="Jones I.B."/>
            <person name="McGettigan J.A."/>
            <person name="Micheletti S.J."/>
            <person name="Nasrallah M.E."/>
            <person name="Ortiz D."/>
            <person name="Piller C.R."/>
            <person name="Privatt S.R."/>
            <person name="Schneider S.L."/>
            <person name="Sharp S."/>
            <person name="Smith T.C."/>
            <person name="Stanton J.D."/>
            <person name="Ullery H.E."/>
            <person name="Wilson R.J."/>
            <person name="Serrano M.G."/>
            <person name="Buck G."/>
            <person name="Lee V."/>
            <person name="Wang Y."/>
            <person name="Carvalho R."/>
            <person name="Voegtly L."/>
            <person name="Shi R."/>
            <person name="Duckworth R."/>
            <person name="Johnson A."/>
            <person name="Loviza R."/>
            <person name="Walstead R."/>
            <person name="Shah Z."/>
            <person name="Kiflezghi M."/>
            <person name="Wade K."/>
            <person name="Ball S.L."/>
            <person name="Bradley K.W."/>
            <person name="Asai D.J."/>
            <person name="Bowman C.A."/>
            <person name="Russell D.A."/>
            <person name="Pope W.H."/>
            <person name="Jacobs-Sera D."/>
            <person name="Hendrix R.W."/>
            <person name="Hatfull G.F."/>
        </authorList>
    </citation>
    <scope>NUCLEOTIDE SEQUENCE [LARGE SCALE GENOMIC DNA]</scope>
    <source>
        <strain evidence="7">JCM 19170</strain>
    </source>
</reference>
<evidence type="ECO:0000256" key="2">
    <source>
        <dbReference type="ARBA" id="ARBA00022490"/>
    </source>
</evidence>
<dbReference type="HAMAP" id="MF_00528">
    <property type="entry name" value="Maf"/>
    <property type="match status" value="1"/>
</dbReference>
<dbReference type="EMBL" id="CYHH01000014">
    <property type="protein sequence ID" value="CUB07908.1"/>
    <property type="molecule type" value="Genomic_DNA"/>
</dbReference>
<dbReference type="AlphaFoldDB" id="A0A0K6IXT2"/>
<proteinExistence type="inferred from homology"/>
<dbReference type="EC" id="3.6.1.-" evidence="5"/>
<dbReference type="PIRSF" id="PIRSF006305">
    <property type="entry name" value="Maf"/>
    <property type="match status" value="1"/>
</dbReference>